<organism evidence="2 3">
    <name type="scientific">Sphingomonas oligophenolica</name>
    <dbReference type="NCBI Taxonomy" id="301154"/>
    <lineage>
        <taxon>Bacteria</taxon>
        <taxon>Pseudomonadati</taxon>
        <taxon>Pseudomonadota</taxon>
        <taxon>Alphaproteobacteria</taxon>
        <taxon>Sphingomonadales</taxon>
        <taxon>Sphingomonadaceae</taxon>
        <taxon>Sphingomonas</taxon>
    </lineage>
</organism>
<reference evidence="2 3" key="1">
    <citation type="submission" date="2024-05" db="EMBL/GenBank/DDBJ databases">
        <authorList>
            <person name="Liu Q."/>
            <person name="Xin Y.-H."/>
        </authorList>
    </citation>
    <scope>NUCLEOTIDE SEQUENCE [LARGE SCALE GENOMIC DNA]</scope>
    <source>
        <strain evidence="2 3">CGMCC 1.10181</strain>
    </source>
</reference>
<dbReference type="EMBL" id="JBDIME010000018">
    <property type="protein sequence ID" value="MEN2791539.1"/>
    <property type="molecule type" value="Genomic_DNA"/>
</dbReference>
<comment type="caution">
    <text evidence="2">The sequence shown here is derived from an EMBL/GenBank/DDBJ whole genome shotgun (WGS) entry which is preliminary data.</text>
</comment>
<evidence type="ECO:0000256" key="1">
    <source>
        <dbReference type="SAM" id="Phobius"/>
    </source>
</evidence>
<dbReference type="Proteomes" id="UP001419910">
    <property type="component" value="Unassembled WGS sequence"/>
</dbReference>
<proteinExistence type="predicted"/>
<sequence length="84" mass="8462">MSFNFLRGPSNQHLELSRLLWAVSVVAGIGFAGAHLWLDHAFSIIEFGTGMALLMAGGGGATAIKDTASARVAAGASSGMGAGQ</sequence>
<feature type="transmembrane region" description="Helical" evidence="1">
    <location>
        <begin position="44"/>
        <end position="64"/>
    </location>
</feature>
<accession>A0ABU9Y6U7</accession>
<dbReference type="RefSeq" id="WP_343892534.1">
    <property type="nucleotide sequence ID" value="NZ_BAAAEH010000060.1"/>
</dbReference>
<keyword evidence="1" id="KW-0812">Transmembrane</keyword>
<name>A0ABU9Y6U7_9SPHN</name>
<keyword evidence="1" id="KW-0472">Membrane</keyword>
<evidence type="ECO:0000313" key="3">
    <source>
        <dbReference type="Proteomes" id="UP001419910"/>
    </source>
</evidence>
<evidence type="ECO:0000313" key="2">
    <source>
        <dbReference type="EMBL" id="MEN2791539.1"/>
    </source>
</evidence>
<feature type="transmembrane region" description="Helical" evidence="1">
    <location>
        <begin position="20"/>
        <end position="38"/>
    </location>
</feature>
<protein>
    <submittedName>
        <fullName evidence="2">Uncharacterized protein</fullName>
    </submittedName>
</protein>
<keyword evidence="1" id="KW-1133">Transmembrane helix</keyword>
<keyword evidence="3" id="KW-1185">Reference proteome</keyword>
<gene>
    <name evidence="2" type="ORF">ABC974_18030</name>
</gene>